<dbReference type="InterPro" id="IPR025926">
    <property type="entry name" value="PDZ-like_dom"/>
</dbReference>
<dbReference type="AlphaFoldDB" id="A0A642UE91"/>
<dbReference type="Pfam" id="PF13365">
    <property type="entry name" value="Trypsin_2"/>
    <property type="match status" value="1"/>
</dbReference>
<dbReference type="InterPro" id="IPR001478">
    <property type="entry name" value="PDZ"/>
</dbReference>
<evidence type="ECO:0000256" key="6">
    <source>
        <dbReference type="ARBA" id="ARBA00022825"/>
    </source>
</evidence>
<dbReference type="GO" id="GO:0004252">
    <property type="term" value="F:serine-type endopeptidase activity"/>
    <property type="evidence" value="ECO:0007669"/>
    <property type="project" value="InterPro"/>
</dbReference>
<feature type="region of interest" description="Disordered" evidence="7">
    <location>
        <begin position="1"/>
        <end position="51"/>
    </location>
</feature>
<evidence type="ECO:0000256" key="4">
    <source>
        <dbReference type="ARBA" id="ARBA00022703"/>
    </source>
</evidence>
<reference evidence="9 10" key="1">
    <citation type="submission" date="2019-07" db="EMBL/GenBank/DDBJ databases">
        <title>Genome assembly of two rare yeast pathogens: Diutina rugosa and Trichomonascus ciferrii.</title>
        <authorList>
            <person name="Mixao V."/>
            <person name="Saus E."/>
            <person name="Hansen A."/>
            <person name="Lass-Flor C."/>
            <person name="Gabaldon T."/>
        </authorList>
    </citation>
    <scope>NUCLEOTIDE SEQUENCE [LARGE SCALE GENOMIC DNA]</scope>
    <source>
        <strain evidence="9 10">CBS 613</strain>
    </source>
</reference>
<dbReference type="InterPro" id="IPR036034">
    <property type="entry name" value="PDZ_sf"/>
</dbReference>
<dbReference type="PRINTS" id="PR00834">
    <property type="entry name" value="PROTEASES2C"/>
</dbReference>
<keyword evidence="6" id="KW-0378">Hydrolase</keyword>
<dbReference type="EMBL" id="SWFT01000157">
    <property type="protein sequence ID" value="KAA8897445.1"/>
    <property type="molecule type" value="Genomic_DNA"/>
</dbReference>
<keyword evidence="6" id="KW-0645">Protease</keyword>
<sequence>MTVSAPKRRSSDDEAPPAKRMNVANGGDHPDSSDMSDLSSDGESIYDMPPDRPSAQWLETIHKVVQAVVSIQFTHVAPFDTETAIVSEATGFIVDTERGIILTNRHVVGPGPLNAYAVLDNHEEVPLTSLYRDPIHDYGFLKYDPSSIKYSTVTPLKLKPEGAKVGTEIRVAGNDAGEKLSILSGTISKLDRNAPDYGNMMYNDFNTEYIQAAASASGGSSGSPVVDIDGDAVALQAGGSTEASTDFFLPLDRPKRALECIQQGLPITRGDIQVEWQLKPYDECRRLGLTADAEAEARERFPHRIGMLVAEIVLPDGPAYDHIKEGDILLEVNNTPISSFVQVDEILDANVGQQLQFVVQRSGQTLTQQITIGDLHKITPDRYVEVAGASFNALSYQIARCYCIPVTGVYINHAGGGFDSLQDRSGWILESVDYKPTPTLDALIEVMKSLPDSQRVPVTYRHVSDIHTELVRVIYLERHWCSTFRVAVRNDTTGLWDFTELQSAPPPAPPIEPQNAKFIDLNVSSPGRAALPRSLVQIRSHTPITVDSYPYARDFSYGVVVDAEHGYVLVSRKTVPHDMCDVFVVFAESIEVPATVAFLHPTLNYAIVKYDPSKVLADVRTPKFSTTPLKRGDKACFVGYTHNMRMVTDDDITVSAVSSINIPSNAVSPRYRGINMTTVVIDSKLVHESSSGLVTDADGTVRAIWLTYLGDTNCDSQDVLYKMGLDVTDVAAVIKSLNANTIPQHLRMIEAEFNPQNVLTARSRGVSQDWITRYEDGAEDQVQFFTVARVAAAAKGHTKAPLKVGDIVLSVNDQLVRSARDLTNMYTEHTLKFLVMRQRQELTLEVDTVDTHDLNTSKLVSWSGASLQAPHYAVRELMDKVPSEIYCTRMSTGSPAHQYGVATTSFITHVNDVATHDLDEFVAVVREIPDNTYVKLRAVTFDNVPFALSVKVNYHYFPTSQMRRTDDGKWVEDEIKPSK</sequence>
<keyword evidence="6" id="KW-0720">Serine protease</keyword>
<feature type="domain" description="PDZ" evidence="8">
    <location>
        <begin position="757"/>
        <end position="839"/>
    </location>
</feature>
<feature type="domain" description="PDZ" evidence="8">
    <location>
        <begin position="861"/>
        <end position="942"/>
    </location>
</feature>
<evidence type="ECO:0000256" key="5">
    <source>
        <dbReference type="ARBA" id="ARBA00022737"/>
    </source>
</evidence>
<accession>A0A642UE91</accession>
<dbReference type="GeneID" id="54783875"/>
<keyword evidence="10" id="KW-1185">Reference proteome</keyword>
<dbReference type="CDD" id="cd06719">
    <property type="entry name" value="PDZ2-4_Nma111p-like"/>
    <property type="match status" value="1"/>
</dbReference>
<evidence type="ECO:0000256" key="3">
    <source>
        <dbReference type="ARBA" id="ARBA00021524"/>
    </source>
</evidence>
<evidence type="ECO:0000256" key="7">
    <source>
        <dbReference type="SAM" id="MobiDB-lite"/>
    </source>
</evidence>
<dbReference type="OrthoDB" id="4217619at2759"/>
<dbReference type="CDD" id="cd06786">
    <property type="entry name" value="cpPDZ1_ScNma111-like"/>
    <property type="match status" value="1"/>
</dbReference>
<evidence type="ECO:0000313" key="9">
    <source>
        <dbReference type="EMBL" id="KAA8897445.1"/>
    </source>
</evidence>
<dbReference type="SMART" id="SM00228">
    <property type="entry name" value="PDZ"/>
    <property type="match status" value="3"/>
</dbReference>
<feature type="domain" description="PDZ" evidence="8">
    <location>
        <begin position="299"/>
        <end position="363"/>
    </location>
</feature>
<dbReference type="PANTHER" id="PTHR46366">
    <property type="entry name" value="PRO-APOPTOTIC SERINE PROTEASE NMA111"/>
    <property type="match status" value="1"/>
</dbReference>
<dbReference type="GO" id="GO:0006915">
    <property type="term" value="P:apoptotic process"/>
    <property type="evidence" value="ECO:0007669"/>
    <property type="project" value="UniProtKB-KW"/>
</dbReference>
<gene>
    <name evidence="9" type="ORF">DIURU_005224</name>
</gene>
<evidence type="ECO:0000256" key="2">
    <source>
        <dbReference type="ARBA" id="ARBA00020338"/>
    </source>
</evidence>
<evidence type="ECO:0000313" key="10">
    <source>
        <dbReference type="Proteomes" id="UP000449547"/>
    </source>
</evidence>
<proteinExistence type="inferred from homology"/>
<dbReference type="PANTHER" id="PTHR46366:SF8">
    <property type="entry name" value="PRO-APOPTOTIC SERINE PROTEASE NMA111"/>
    <property type="match status" value="1"/>
</dbReference>
<keyword evidence="4" id="KW-0053">Apoptosis</keyword>
<dbReference type="OMA" id="FWGHCVF"/>
<dbReference type="SUPFAM" id="SSF50156">
    <property type="entry name" value="PDZ domain-like"/>
    <property type="match status" value="3"/>
</dbReference>
<dbReference type="InterPro" id="IPR001940">
    <property type="entry name" value="Peptidase_S1C"/>
</dbReference>
<dbReference type="Proteomes" id="UP000449547">
    <property type="component" value="Unassembled WGS sequence"/>
</dbReference>
<dbReference type="InterPro" id="IPR009003">
    <property type="entry name" value="Peptidase_S1_PA"/>
</dbReference>
<dbReference type="SUPFAM" id="SSF50494">
    <property type="entry name" value="Trypsin-like serine proteases"/>
    <property type="match status" value="2"/>
</dbReference>
<dbReference type="Gene3D" id="2.30.42.10">
    <property type="match status" value="2"/>
</dbReference>
<protein>
    <recommendedName>
        <fullName evidence="2">Pro-apoptotic serine protease NMA111</fullName>
    </recommendedName>
    <alternativeName>
        <fullName evidence="3">Pro-apoptotic serine protease nma111</fullName>
    </alternativeName>
</protein>
<dbReference type="VEuPathDB" id="FungiDB:DIURU_005224"/>
<dbReference type="Gene3D" id="2.40.10.120">
    <property type="match status" value="2"/>
</dbReference>
<name>A0A642UE91_DIURU</name>
<keyword evidence="5" id="KW-0677">Repeat</keyword>
<comment type="similarity">
    <text evidence="1">Belongs to the peptidase S1C family.</text>
</comment>
<dbReference type="Pfam" id="PF00595">
    <property type="entry name" value="PDZ"/>
    <property type="match status" value="1"/>
</dbReference>
<dbReference type="Pfam" id="PF12812">
    <property type="entry name" value="PDZ_1"/>
    <property type="match status" value="2"/>
</dbReference>
<evidence type="ECO:0000256" key="1">
    <source>
        <dbReference type="ARBA" id="ARBA00010541"/>
    </source>
</evidence>
<evidence type="ECO:0000259" key="8">
    <source>
        <dbReference type="SMART" id="SM00228"/>
    </source>
</evidence>
<comment type="caution">
    <text evidence="9">The sequence shown here is derived from an EMBL/GenBank/DDBJ whole genome shotgun (WGS) entry which is preliminary data.</text>
</comment>
<organism evidence="9 10">
    <name type="scientific">Diutina rugosa</name>
    <name type="common">Yeast</name>
    <name type="synonym">Candida rugosa</name>
    <dbReference type="NCBI Taxonomy" id="5481"/>
    <lineage>
        <taxon>Eukaryota</taxon>
        <taxon>Fungi</taxon>
        <taxon>Dikarya</taxon>
        <taxon>Ascomycota</taxon>
        <taxon>Saccharomycotina</taxon>
        <taxon>Pichiomycetes</taxon>
        <taxon>Debaryomycetaceae</taxon>
        <taxon>Diutina</taxon>
    </lineage>
</organism>
<dbReference type="GO" id="GO:0006508">
    <property type="term" value="P:proteolysis"/>
    <property type="evidence" value="ECO:0007669"/>
    <property type="project" value="InterPro"/>
</dbReference>
<dbReference type="RefSeq" id="XP_034009982.1">
    <property type="nucleotide sequence ID" value="XM_034158183.1"/>
</dbReference>